<feature type="domain" description="Cytochrome oxidase subunit II copper A binding" evidence="9">
    <location>
        <begin position="45"/>
        <end position="146"/>
    </location>
</feature>
<name>A0A0E3MI24_SACSO</name>
<evidence type="ECO:0000313" key="18">
    <source>
        <dbReference type="EMBL" id="AZF80705.1"/>
    </source>
</evidence>
<evidence type="ECO:0000313" key="11">
    <source>
        <dbReference type="EMBL" id="AKA75827.1"/>
    </source>
</evidence>
<dbReference type="KEGG" id="ssol:SULB_0756"/>
<dbReference type="InterPro" id="IPR008972">
    <property type="entry name" value="Cupredoxin"/>
</dbReference>
<keyword evidence="3" id="KW-0813">Transport</keyword>
<dbReference type="OMA" id="CGPGHYT"/>
<comment type="similarity">
    <text evidence="2">Belongs to the cytochrome c oxidase subunit 2 family.</text>
</comment>
<evidence type="ECO:0000256" key="6">
    <source>
        <dbReference type="ARBA" id="ARBA00023008"/>
    </source>
</evidence>
<dbReference type="Proteomes" id="UP000267993">
    <property type="component" value="Chromosome"/>
</dbReference>
<dbReference type="KEGG" id="ssoa:SULA_0754"/>
<dbReference type="Proteomes" id="UP000278715">
    <property type="component" value="Chromosome"/>
</dbReference>
<evidence type="ECO:0000256" key="2">
    <source>
        <dbReference type="ARBA" id="ARBA00007866"/>
    </source>
</evidence>
<evidence type="ECO:0000256" key="5">
    <source>
        <dbReference type="ARBA" id="ARBA00022982"/>
    </source>
</evidence>
<dbReference type="Proteomes" id="UP000273194">
    <property type="component" value="Chromosome"/>
</dbReference>
<keyword evidence="8" id="KW-1133">Transmembrane helix</keyword>
<evidence type="ECO:0000313" key="27">
    <source>
        <dbReference type="Proteomes" id="UP000275843"/>
    </source>
</evidence>
<dbReference type="InterPro" id="IPR002429">
    <property type="entry name" value="CcO_II-like_C"/>
</dbReference>
<reference evidence="20 21" key="1">
    <citation type="journal article" date="2015" name="Genome Announc.">
        <title>Complete Genome Sequence of Sulfolobus solfataricus Strain 98/2 and Evolved Derivatives.</title>
        <authorList>
            <person name="McCarthy S."/>
            <person name="Gradnigo J."/>
            <person name="Johnson T."/>
            <person name="Payne S."/>
            <person name="Lipzen A."/>
            <person name="Martin J."/>
            <person name="Schackwitz W."/>
            <person name="Moriyama E."/>
            <person name="Blum P."/>
        </authorList>
    </citation>
    <scope>NUCLEOTIDE SEQUENCE [LARGE SCALE GENOMIC DNA]</scope>
    <source>
        <strain evidence="20">98/2 SULC</strain>
        <strain evidence="10">SARC-B</strain>
        <strain evidence="11">SARC-C</strain>
        <strain evidence="12 22">SULA</strain>
        <strain evidence="21">SULB</strain>
    </source>
</reference>
<gene>
    <name evidence="12" type="ORF">SULA_0754</name>
    <name evidence="10" type="ORF">SULB_0756</name>
    <name evidence="11" type="ORF">SULC_0754</name>
    <name evidence="13" type="ORF">SULG_03845</name>
    <name evidence="14" type="ORF">SULH_03845</name>
    <name evidence="15" type="ORF">SULI_03845</name>
    <name evidence="16" type="ORF">SULM_03845</name>
    <name evidence="17" type="ORF">SULN_03845</name>
    <name evidence="18" type="ORF">SULO_03855</name>
    <name evidence="19" type="ORF">SULZ_03895</name>
</gene>
<evidence type="ECO:0000313" key="21">
    <source>
        <dbReference type="Proteomes" id="UP000033085"/>
    </source>
</evidence>
<reference evidence="12" key="3">
    <citation type="submission" date="2018-10" db="EMBL/GenBank/DDBJ databases">
        <authorList>
            <person name="McCarthy S."/>
            <person name="Gradnigo J."/>
            <person name="Johnson T."/>
            <person name="Payne S."/>
            <person name="Lipzen A."/>
            <person name="Schackwitz W."/>
            <person name="Martin J."/>
            <person name="Moriyama E."/>
            <person name="Blum P."/>
        </authorList>
    </citation>
    <scope>NUCLEOTIDE SEQUENCE</scope>
    <source>
        <strain evidence="10">SARC-B</strain>
        <strain evidence="11">SARC-C</strain>
        <strain evidence="12">SULA</strain>
    </source>
</reference>
<evidence type="ECO:0000313" key="25">
    <source>
        <dbReference type="Proteomes" id="UP000273194"/>
    </source>
</evidence>
<evidence type="ECO:0000256" key="8">
    <source>
        <dbReference type="SAM" id="Phobius"/>
    </source>
</evidence>
<keyword evidence="7 8" id="KW-0472">Membrane</keyword>
<dbReference type="EMBL" id="CP033237">
    <property type="protein sequence ID" value="AZF72868.1"/>
    <property type="molecule type" value="Genomic_DNA"/>
</dbReference>
<keyword evidence="8" id="KW-0812">Transmembrane</keyword>
<evidence type="ECO:0000313" key="13">
    <source>
        <dbReference type="EMBL" id="AZF67628.1"/>
    </source>
</evidence>
<dbReference type="EMBL" id="CP033239">
    <property type="protein sequence ID" value="AZF78100.1"/>
    <property type="molecule type" value="Genomic_DNA"/>
</dbReference>
<dbReference type="GO" id="GO:0004129">
    <property type="term" value="F:cytochrome-c oxidase activity"/>
    <property type="evidence" value="ECO:0007669"/>
    <property type="project" value="InterPro"/>
</dbReference>
<dbReference type="EMBL" id="CP011055">
    <property type="protein sequence ID" value="AKA73129.1"/>
    <property type="molecule type" value="Genomic_DNA"/>
</dbReference>
<dbReference type="Pfam" id="PF00116">
    <property type="entry name" value="COX2"/>
    <property type="match status" value="1"/>
</dbReference>
<dbReference type="PATRIC" id="fig|2287.6.peg.792"/>
<evidence type="ECO:0000313" key="14">
    <source>
        <dbReference type="EMBL" id="AZF70248.1"/>
    </source>
</evidence>
<dbReference type="SUPFAM" id="SSF49503">
    <property type="entry name" value="Cupredoxins"/>
    <property type="match status" value="1"/>
</dbReference>
<evidence type="ECO:0000313" key="23">
    <source>
        <dbReference type="Proteomes" id="UP000267993"/>
    </source>
</evidence>
<dbReference type="KEGG" id="ssof:SULC_0754"/>
<evidence type="ECO:0000313" key="28">
    <source>
        <dbReference type="Proteomes" id="UP000278715"/>
    </source>
</evidence>
<evidence type="ECO:0000313" key="17">
    <source>
        <dbReference type="EMBL" id="AZF78100.1"/>
    </source>
</evidence>
<keyword evidence="5" id="KW-0249">Electron transport</keyword>
<accession>A0A0E3MI24</accession>
<dbReference type="Gene3D" id="2.60.40.420">
    <property type="entry name" value="Cupredoxins - blue copper proteins"/>
    <property type="match status" value="1"/>
</dbReference>
<dbReference type="GO" id="GO:0042773">
    <property type="term" value="P:ATP synthesis coupled electron transport"/>
    <property type="evidence" value="ECO:0007669"/>
    <property type="project" value="TreeGrafter"/>
</dbReference>
<reference evidence="23 24" key="2">
    <citation type="journal article" date="2018" name="Proc. Natl. Acad. Sci. U.S.A.">
        <title>Nonmutational mechanism of inheritance in the Archaeon Sulfolobus solfataricus.</title>
        <authorList>
            <person name="Payne S."/>
            <person name="McCarthy S."/>
            <person name="Johnson T."/>
            <person name="North E."/>
            <person name="Blum P."/>
        </authorList>
    </citation>
    <scope>NUCLEOTIDE SEQUENCE [LARGE SCALE GENOMIC DNA]</scope>
    <source>
        <strain evidence="14 23">SARC-H</strain>
        <strain evidence="15 27">SARC-I</strain>
        <strain evidence="17 28">SARC-N</strain>
        <strain evidence="18 29">SARC-O</strain>
        <strain evidence="19 24">SUL120</strain>
        <strain evidence="13 25">SULG</strain>
        <strain evidence="16 26">SULM</strain>
    </source>
</reference>
<evidence type="ECO:0000256" key="3">
    <source>
        <dbReference type="ARBA" id="ARBA00022448"/>
    </source>
</evidence>
<feature type="transmembrane region" description="Helical" evidence="8">
    <location>
        <begin position="12"/>
        <end position="30"/>
    </location>
</feature>
<dbReference type="PROSITE" id="PS00078">
    <property type="entry name" value="COX2"/>
    <property type="match status" value="1"/>
</dbReference>
<dbReference type="AlphaFoldDB" id="A0A0E3MI24"/>
<evidence type="ECO:0000259" key="9">
    <source>
        <dbReference type="PROSITE" id="PS50857"/>
    </source>
</evidence>
<comment type="subcellular location">
    <subcellularLocation>
        <location evidence="1">Membrane</location>
    </subcellularLocation>
</comment>
<dbReference type="EMBL" id="CP011056">
    <property type="protein sequence ID" value="AKA75827.1"/>
    <property type="molecule type" value="Genomic_DNA"/>
</dbReference>
<evidence type="ECO:0000313" key="26">
    <source>
        <dbReference type="Proteomes" id="UP000273443"/>
    </source>
</evidence>
<evidence type="ECO:0000256" key="7">
    <source>
        <dbReference type="ARBA" id="ARBA00023136"/>
    </source>
</evidence>
<dbReference type="Proteomes" id="UP000033106">
    <property type="component" value="Chromosome"/>
</dbReference>
<dbReference type="Proteomes" id="UP000269431">
    <property type="component" value="Chromosome"/>
</dbReference>
<dbReference type="GO" id="GO:0016020">
    <property type="term" value="C:membrane"/>
    <property type="evidence" value="ECO:0007669"/>
    <property type="project" value="UniProtKB-SubCell"/>
</dbReference>
<evidence type="ECO:0000256" key="1">
    <source>
        <dbReference type="ARBA" id="ARBA00004370"/>
    </source>
</evidence>
<evidence type="ECO:0000313" key="22">
    <source>
        <dbReference type="Proteomes" id="UP000033106"/>
    </source>
</evidence>
<proteinExistence type="inferred from homology"/>
<sequence length="146" mass="16538">MEKARIFELSTIVFAIVILTVLGIFSDIYLNSINTGAYLSTTQRQDAIPIKVIAMQYAWEFVYPNGTTTTNELVLKANQTYVLEIQSKDVIHAFYIPQLGFKFEAIPGYVYDFYIIVNKPGVYDIWCAEFCGPGHYLMKGTLIVVS</sequence>
<dbReference type="GeneID" id="15298769"/>
<dbReference type="Proteomes" id="UP000282269">
    <property type="component" value="Chromosome"/>
</dbReference>
<evidence type="ECO:0000313" key="16">
    <source>
        <dbReference type="EMBL" id="AZF75492.1"/>
    </source>
</evidence>
<evidence type="ECO:0000313" key="12">
    <source>
        <dbReference type="EMBL" id="AKA78519.1"/>
    </source>
</evidence>
<protein>
    <submittedName>
        <fullName evidence="12">Cytochrome c oxidase subunit II</fullName>
    </submittedName>
</protein>
<dbReference type="Proteomes" id="UP000033057">
    <property type="component" value="Chromosome"/>
</dbReference>
<keyword evidence="6" id="KW-0186">Copper</keyword>
<dbReference type="EMBL" id="CP033240">
    <property type="protein sequence ID" value="AZF80705.1"/>
    <property type="molecule type" value="Genomic_DNA"/>
</dbReference>
<dbReference type="EMBL" id="CP033235">
    <property type="protein sequence ID" value="AZF67628.1"/>
    <property type="molecule type" value="Genomic_DNA"/>
</dbReference>
<dbReference type="PANTHER" id="PTHR22888:SF9">
    <property type="entry name" value="CYTOCHROME C OXIDASE SUBUNIT 2"/>
    <property type="match status" value="1"/>
</dbReference>
<organism evidence="12 22">
    <name type="scientific">Saccharolobus solfataricus</name>
    <name type="common">Sulfolobus solfataricus</name>
    <dbReference type="NCBI Taxonomy" id="2287"/>
    <lineage>
        <taxon>Archaea</taxon>
        <taxon>Thermoproteota</taxon>
        <taxon>Thermoprotei</taxon>
        <taxon>Sulfolobales</taxon>
        <taxon>Sulfolobaceae</taxon>
        <taxon>Saccharolobus</taxon>
    </lineage>
</organism>
<dbReference type="EMBL" id="CP033238">
    <property type="protein sequence ID" value="AZF75492.1"/>
    <property type="molecule type" value="Genomic_DNA"/>
</dbReference>
<dbReference type="RefSeq" id="WP_009992563.1">
    <property type="nucleotide sequence ID" value="NZ_CP011055.2"/>
</dbReference>
<evidence type="ECO:0000313" key="10">
    <source>
        <dbReference type="EMBL" id="AKA73129.1"/>
    </source>
</evidence>
<evidence type="ECO:0000256" key="4">
    <source>
        <dbReference type="ARBA" id="ARBA00022723"/>
    </source>
</evidence>
<dbReference type="InterPro" id="IPR045187">
    <property type="entry name" value="CcO_II"/>
</dbReference>
<evidence type="ECO:0000313" key="20">
    <source>
        <dbReference type="Proteomes" id="UP000033057"/>
    </source>
</evidence>
<dbReference type="Proteomes" id="UP000273443">
    <property type="component" value="Chromosome"/>
</dbReference>
<dbReference type="GO" id="GO:0005507">
    <property type="term" value="F:copper ion binding"/>
    <property type="evidence" value="ECO:0007669"/>
    <property type="project" value="InterPro"/>
</dbReference>
<dbReference type="PROSITE" id="PS50857">
    <property type="entry name" value="COX2_CUA"/>
    <property type="match status" value="1"/>
</dbReference>
<evidence type="ECO:0000313" key="15">
    <source>
        <dbReference type="EMBL" id="AZF72868.1"/>
    </source>
</evidence>
<dbReference type="Proteomes" id="UP000033085">
    <property type="component" value="Chromosome"/>
</dbReference>
<keyword evidence="4" id="KW-0479">Metal-binding</keyword>
<evidence type="ECO:0000313" key="24">
    <source>
        <dbReference type="Proteomes" id="UP000269431"/>
    </source>
</evidence>
<dbReference type="EMBL" id="CP011057">
    <property type="protein sequence ID" value="AKA78519.1"/>
    <property type="molecule type" value="Genomic_DNA"/>
</dbReference>
<dbReference type="InterPro" id="IPR001505">
    <property type="entry name" value="Copper_CuA"/>
</dbReference>
<dbReference type="Proteomes" id="UP000275843">
    <property type="component" value="Chromosome"/>
</dbReference>
<dbReference type="PANTHER" id="PTHR22888">
    <property type="entry name" value="CYTOCHROME C OXIDASE, SUBUNIT II"/>
    <property type="match status" value="1"/>
</dbReference>
<evidence type="ECO:0000313" key="29">
    <source>
        <dbReference type="Proteomes" id="UP000282269"/>
    </source>
</evidence>
<dbReference type="EMBL" id="CP033236">
    <property type="protein sequence ID" value="AZF70248.1"/>
    <property type="molecule type" value="Genomic_DNA"/>
</dbReference>
<evidence type="ECO:0000313" key="19">
    <source>
        <dbReference type="EMBL" id="AZF83313.1"/>
    </source>
</evidence>
<dbReference type="EMBL" id="CP033241">
    <property type="protein sequence ID" value="AZF83313.1"/>
    <property type="molecule type" value="Genomic_DNA"/>
</dbReference>